<sequence length="141" mass="15696">MAQYSVACRRWSTRTVELLNKRPRVLVIDDYADSADALASLLTYEGMEARVAKGCDEALACVHVWVPDLVIVDIKLVGRDGFATAKALRDYLPTENLGIVTYTSFDESNVLRMSNNPRVLDGYCRKGNPGSLLDLIGEIWK</sequence>
<accession>A0A1H1JNV2</accession>
<dbReference type="PANTHER" id="PTHR44591">
    <property type="entry name" value="STRESS RESPONSE REGULATOR PROTEIN 1"/>
    <property type="match status" value="1"/>
</dbReference>
<proteinExistence type="predicted"/>
<dbReference type="PANTHER" id="PTHR44591:SF3">
    <property type="entry name" value="RESPONSE REGULATORY DOMAIN-CONTAINING PROTEIN"/>
    <property type="match status" value="1"/>
</dbReference>
<dbReference type="InterPro" id="IPR050595">
    <property type="entry name" value="Bact_response_regulator"/>
</dbReference>
<evidence type="ECO:0000313" key="5">
    <source>
        <dbReference type="Proteomes" id="UP000183487"/>
    </source>
</evidence>
<feature type="domain" description="Response regulatory" evidence="3">
    <location>
        <begin position="24"/>
        <end position="141"/>
    </location>
</feature>
<reference evidence="5" key="1">
    <citation type="submission" date="2016-10" db="EMBL/GenBank/DDBJ databases">
        <authorList>
            <person name="Varghese N."/>
        </authorList>
    </citation>
    <scope>NUCLEOTIDE SEQUENCE [LARGE SCALE GENOMIC DNA]</scope>
    <source>
        <strain evidence="5">GAS106B</strain>
    </source>
</reference>
<dbReference type="InterPro" id="IPR011006">
    <property type="entry name" value="CheY-like_superfamily"/>
</dbReference>
<dbReference type="InterPro" id="IPR001789">
    <property type="entry name" value="Sig_transdc_resp-reg_receiver"/>
</dbReference>
<gene>
    <name evidence="4" type="ORF">SAMN05443245_6904</name>
</gene>
<dbReference type="SMART" id="SM00448">
    <property type="entry name" value="REC"/>
    <property type="match status" value="1"/>
</dbReference>
<keyword evidence="1 2" id="KW-0597">Phosphoprotein</keyword>
<dbReference type="PROSITE" id="PS50110">
    <property type="entry name" value="RESPONSE_REGULATORY"/>
    <property type="match status" value="1"/>
</dbReference>
<feature type="modified residue" description="4-aspartylphosphate" evidence="2">
    <location>
        <position position="73"/>
    </location>
</feature>
<dbReference type="EMBL" id="FNKP01000003">
    <property type="protein sequence ID" value="SDR51355.1"/>
    <property type="molecule type" value="Genomic_DNA"/>
</dbReference>
<evidence type="ECO:0000259" key="3">
    <source>
        <dbReference type="PROSITE" id="PS50110"/>
    </source>
</evidence>
<dbReference type="SUPFAM" id="SSF52172">
    <property type="entry name" value="CheY-like"/>
    <property type="match status" value="1"/>
</dbReference>
<dbReference type="Proteomes" id="UP000183487">
    <property type="component" value="Unassembled WGS sequence"/>
</dbReference>
<evidence type="ECO:0000256" key="2">
    <source>
        <dbReference type="PROSITE-ProRule" id="PRU00169"/>
    </source>
</evidence>
<evidence type="ECO:0000313" key="4">
    <source>
        <dbReference type="EMBL" id="SDR51355.1"/>
    </source>
</evidence>
<dbReference type="Pfam" id="PF00072">
    <property type="entry name" value="Response_reg"/>
    <property type="match status" value="1"/>
</dbReference>
<dbReference type="CDD" id="cd00156">
    <property type="entry name" value="REC"/>
    <property type="match status" value="1"/>
</dbReference>
<name>A0A1H1JNV2_9BURK</name>
<protein>
    <submittedName>
        <fullName evidence="4">Response regulator receiver domain-containing protein</fullName>
    </submittedName>
</protein>
<keyword evidence="5" id="KW-1185">Reference proteome</keyword>
<dbReference type="GO" id="GO:0000160">
    <property type="term" value="P:phosphorelay signal transduction system"/>
    <property type="evidence" value="ECO:0007669"/>
    <property type="project" value="InterPro"/>
</dbReference>
<dbReference type="AlphaFoldDB" id="A0A1H1JNV2"/>
<evidence type="ECO:0000256" key="1">
    <source>
        <dbReference type="ARBA" id="ARBA00022553"/>
    </source>
</evidence>
<organism evidence="4 5">
    <name type="scientific">Paraburkholderia fungorum</name>
    <dbReference type="NCBI Taxonomy" id="134537"/>
    <lineage>
        <taxon>Bacteria</taxon>
        <taxon>Pseudomonadati</taxon>
        <taxon>Pseudomonadota</taxon>
        <taxon>Betaproteobacteria</taxon>
        <taxon>Burkholderiales</taxon>
        <taxon>Burkholderiaceae</taxon>
        <taxon>Paraburkholderia</taxon>
    </lineage>
</organism>
<dbReference type="Gene3D" id="3.40.50.2300">
    <property type="match status" value="1"/>
</dbReference>